<evidence type="ECO:0000313" key="10">
    <source>
        <dbReference type="EMBL" id="OPA80251.1"/>
    </source>
</evidence>
<keyword evidence="4 7" id="KW-0812">Transmembrane</keyword>
<accession>A0A1T2XK60</accession>
<dbReference type="Pfam" id="PF06750">
    <property type="entry name" value="A24_N_bact"/>
    <property type="match status" value="1"/>
</dbReference>
<feature type="domain" description="Prepilin peptidase A24 N-terminal" evidence="9">
    <location>
        <begin position="11"/>
        <end position="92"/>
    </location>
</feature>
<evidence type="ECO:0000256" key="1">
    <source>
        <dbReference type="ARBA" id="ARBA00004651"/>
    </source>
</evidence>
<dbReference type="GO" id="GO:0006465">
    <property type="term" value="P:signal peptide processing"/>
    <property type="evidence" value="ECO:0007669"/>
    <property type="project" value="TreeGrafter"/>
</dbReference>
<feature type="transmembrane region" description="Helical" evidence="7">
    <location>
        <begin position="6"/>
        <end position="29"/>
    </location>
</feature>
<evidence type="ECO:0000256" key="2">
    <source>
        <dbReference type="ARBA" id="ARBA00005801"/>
    </source>
</evidence>
<evidence type="ECO:0000259" key="8">
    <source>
        <dbReference type="Pfam" id="PF01478"/>
    </source>
</evidence>
<dbReference type="Gene3D" id="1.20.120.1220">
    <property type="match status" value="1"/>
</dbReference>
<comment type="similarity">
    <text evidence="2">Belongs to the peptidase A24 family.</text>
</comment>
<gene>
    <name evidence="10" type="ORF">BVG16_05800</name>
</gene>
<keyword evidence="6 7" id="KW-0472">Membrane</keyword>
<name>A0A1T2XK60_9BACL</name>
<dbReference type="InterPro" id="IPR010627">
    <property type="entry name" value="Prepilin_pept_A24_N"/>
</dbReference>
<dbReference type="STRING" id="1324314.BVG16_05800"/>
<feature type="transmembrane region" description="Helical" evidence="7">
    <location>
        <begin position="100"/>
        <end position="120"/>
    </location>
</feature>
<reference evidence="10 11" key="1">
    <citation type="submission" date="2017-01" db="EMBL/GenBank/DDBJ databases">
        <title>Genome analysis of Paenibacillus selenitrireducens ES3-24.</title>
        <authorList>
            <person name="Xu D."/>
            <person name="Yao R."/>
            <person name="Zheng S."/>
        </authorList>
    </citation>
    <scope>NUCLEOTIDE SEQUENCE [LARGE SCALE GENOMIC DNA]</scope>
    <source>
        <strain evidence="10 11">ES3-24</strain>
    </source>
</reference>
<evidence type="ECO:0000256" key="5">
    <source>
        <dbReference type="ARBA" id="ARBA00022989"/>
    </source>
</evidence>
<dbReference type="OrthoDB" id="9789291at2"/>
<feature type="transmembrane region" description="Helical" evidence="7">
    <location>
        <begin position="179"/>
        <end position="212"/>
    </location>
</feature>
<feature type="transmembrane region" description="Helical" evidence="7">
    <location>
        <begin position="127"/>
        <end position="144"/>
    </location>
</feature>
<evidence type="ECO:0000256" key="6">
    <source>
        <dbReference type="ARBA" id="ARBA00023136"/>
    </source>
</evidence>
<organism evidence="10 11">
    <name type="scientific">Paenibacillus selenitireducens</name>
    <dbReference type="NCBI Taxonomy" id="1324314"/>
    <lineage>
        <taxon>Bacteria</taxon>
        <taxon>Bacillati</taxon>
        <taxon>Bacillota</taxon>
        <taxon>Bacilli</taxon>
        <taxon>Bacillales</taxon>
        <taxon>Paenibacillaceae</taxon>
        <taxon>Paenibacillus</taxon>
    </lineage>
</organism>
<dbReference type="PANTHER" id="PTHR30487:SF0">
    <property type="entry name" value="PREPILIN LEADER PEPTIDASE_N-METHYLTRANSFERASE-RELATED"/>
    <property type="match status" value="1"/>
</dbReference>
<protein>
    <submittedName>
        <fullName evidence="10">Prepilin peptidase</fullName>
    </submittedName>
</protein>
<feature type="domain" description="Prepilin type IV endopeptidase peptidase" evidence="8">
    <location>
        <begin position="104"/>
        <end position="208"/>
    </location>
</feature>
<comment type="subcellular location">
    <subcellularLocation>
        <location evidence="1">Cell membrane</location>
        <topology evidence="1">Multi-pass membrane protein</topology>
    </subcellularLocation>
</comment>
<sequence>MTAFYSIYAAIAGLLLGSFYNVVGLRVPLGESIIRPRSHCTTCQRTLGASELVPFFSYLFLRGACRGCGTKISFLYPLTEMGTALLFVSMPWFIGWSPELFVAWALISLLIIICISDLRYMLIPNKVLLVFSVIFLGLRLLLPVDPWWDMFLGAGVGFALLLLIAIVSKNGMGGGDIKLFAVLGMVLGWKGVLLAFLLSCCYGTLIGIVGMLLGKVRRGKPMPFGPAIALGTLTAYLWGEALLTWYYQFL</sequence>
<dbReference type="Pfam" id="PF01478">
    <property type="entry name" value="Peptidase_A24"/>
    <property type="match status" value="1"/>
</dbReference>
<proteinExistence type="inferred from homology"/>
<evidence type="ECO:0000256" key="7">
    <source>
        <dbReference type="SAM" id="Phobius"/>
    </source>
</evidence>
<evidence type="ECO:0000259" key="9">
    <source>
        <dbReference type="Pfam" id="PF06750"/>
    </source>
</evidence>
<evidence type="ECO:0000256" key="3">
    <source>
        <dbReference type="ARBA" id="ARBA00022475"/>
    </source>
</evidence>
<feature type="transmembrane region" description="Helical" evidence="7">
    <location>
        <begin position="150"/>
        <end position="167"/>
    </location>
</feature>
<dbReference type="InterPro" id="IPR050882">
    <property type="entry name" value="Prepilin_peptidase/N-MTase"/>
</dbReference>
<dbReference type="Proteomes" id="UP000190188">
    <property type="component" value="Unassembled WGS sequence"/>
</dbReference>
<dbReference type="InterPro" id="IPR000045">
    <property type="entry name" value="Prepilin_IV_endopep_pep"/>
</dbReference>
<comment type="caution">
    <text evidence="10">The sequence shown here is derived from an EMBL/GenBank/DDBJ whole genome shotgun (WGS) entry which is preliminary data.</text>
</comment>
<dbReference type="AlphaFoldDB" id="A0A1T2XK60"/>
<keyword evidence="11" id="KW-1185">Reference proteome</keyword>
<dbReference type="PANTHER" id="PTHR30487">
    <property type="entry name" value="TYPE 4 PREPILIN-LIKE PROTEINS LEADER PEPTIDE-PROCESSING ENZYME"/>
    <property type="match status" value="1"/>
</dbReference>
<dbReference type="GO" id="GO:0004190">
    <property type="term" value="F:aspartic-type endopeptidase activity"/>
    <property type="evidence" value="ECO:0007669"/>
    <property type="project" value="InterPro"/>
</dbReference>
<feature type="transmembrane region" description="Helical" evidence="7">
    <location>
        <begin position="74"/>
        <end position="94"/>
    </location>
</feature>
<keyword evidence="3" id="KW-1003">Cell membrane</keyword>
<dbReference type="RefSeq" id="WP_078497599.1">
    <property type="nucleotide sequence ID" value="NZ_MSZX01000002.1"/>
</dbReference>
<dbReference type="GO" id="GO:0005886">
    <property type="term" value="C:plasma membrane"/>
    <property type="evidence" value="ECO:0007669"/>
    <property type="project" value="UniProtKB-SubCell"/>
</dbReference>
<feature type="transmembrane region" description="Helical" evidence="7">
    <location>
        <begin position="224"/>
        <end position="247"/>
    </location>
</feature>
<evidence type="ECO:0000256" key="4">
    <source>
        <dbReference type="ARBA" id="ARBA00022692"/>
    </source>
</evidence>
<keyword evidence="5 7" id="KW-1133">Transmembrane helix</keyword>
<evidence type="ECO:0000313" key="11">
    <source>
        <dbReference type="Proteomes" id="UP000190188"/>
    </source>
</evidence>
<dbReference type="EMBL" id="MSZX01000002">
    <property type="protein sequence ID" value="OPA80251.1"/>
    <property type="molecule type" value="Genomic_DNA"/>
</dbReference>